<dbReference type="InterPro" id="IPR013216">
    <property type="entry name" value="Methyltransf_11"/>
</dbReference>
<gene>
    <name evidence="3" type="ORF">BT96DRAFT_923043</name>
</gene>
<dbReference type="PANTHER" id="PTHR43861:SF3">
    <property type="entry name" value="PUTATIVE (AFU_ORTHOLOGUE AFUA_2G14390)-RELATED"/>
    <property type="match status" value="1"/>
</dbReference>
<evidence type="ECO:0000313" key="3">
    <source>
        <dbReference type="EMBL" id="KAE9395115.1"/>
    </source>
</evidence>
<sequence length="242" mass="26830">MSHSHHHHAPGQDYVEANKAYFNATDYAIKYDDDPLFVEFASTVGAAMREVYPFDPSSTAALDFACGTGLSTRSYTPYVKSVLGVDISEKMLDQYKKQAETKGFADKMSCVCIELKGAAGELDNAKFDVITCSMAYHHFESIKDITSMLVKFLKPNGMLLIVDIEAPSSHTRATQEMEKLDHVAHHHGFAVDEIKKTFEGAGLVSFDMKHLTHVKFPGGFEVDTFLAKGVKPADNNEDCRHI</sequence>
<dbReference type="Pfam" id="PF08241">
    <property type="entry name" value="Methyltransf_11"/>
    <property type="match status" value="1"/>
</dbReference>
<dbReference type="InterPro" id="IPR029063">
    <property type="entry name" value="SAM-dependent_MTases_sf"/>
</dbReference>
<feature type="domain" description="Methyltransferase type 11" evidence="2">
    <location>
        <begin position="62"/>
        <end position="161"/>
    </location>
</feature>
<dbReference type="GO" id="GO:0008757">
    <property type="term" value="F:S-adenosylmethionine-dependent methyltransferase activity"/>
    <property type="evidence" value="ECO:0007669"/>
    <property type="project" value="InterPro"/>
</dbReference>
<evidence type="ECO:0000256" key="1">
    <source>
        <dbReference type="ARBA" id="ARBA00022679"/>
    </source>
</evidence>
<evidence type="ECO:0000313" key="4">
    <source>
        <dbReference type="Proteomes" id="UP000799118"/>
    </source>
</evidence>
<dbReference type="GO" id="GO:0032259">
    <property type="term" value="P:methylation"/>
    <property type="evidence" value="ECO:0007669"/>
    <property type="project" value="UniProtKB-KW"/>
</dbReference>
<dbReference type="PANTHER" id="PTHR43861">
    <property type="entry name" value="TRANS-ACONITATE 2-METHYLTRANSFERASE-RELATED"/>
    <property type="match status" value="1"/>
</dbReference>
<dbReference type="AlphaFoldDB" id="A0A6A4HDI2"/>
<dbReference type="CDD" id="cd02440">
    <property type="entry name" value="AdoMet_MTases"/>
    <property type="match status" value="1"/>
</dbReference>
<evidence type="ECO:0000259" key="2">
    <source>
        <dbReference type="Pfam" id="PF08241"/>
    </source>
</evidence>
<keyword evidence="4" id="KW-1185">Reference proteome</keyword>
<keyword evidence="3" id="KW-0489">Methyltransferase</keyword>
<dbReference type="Proteomes" id="UP000799118">
    <property type="component" value="Unassembled WGS sequence"/>
</dbReference>
<dbReference type="SUPFAM" id="SSF53335">
    <property type="entry name" value="S-adenosyl-L-methionine-dependent methyltransferases"/>
    <property type="match status" value="1"/>
</dbReference>
<dbReference type="OrthoDB" id="3647at2759"/>
<proteinExistence type="predicted"/>
<protein>
    <submittedName>
        <fullName evidence="3">S-adenosyl-L-methionine-dependent methyltransferase</fullName>
    </submittedName>
</protein>
<organism evidence="3 4">
    <name type="scientific">Gymnopus androsaceus JB14</name>
    <dbReference type="NCBI Taxonomy" id="1447944"/>
    <lineage>
        <taxon>Eukaryota</taxon>
        <taxon>Fungi</taxon>
        <taxon>Dikarya</taxon>
        <taxon>Basidiomycota</taxon>
        <taxon>Agaricomycotina</taxon>
        <taxon>Agaricomycetes</taxon>
        <taxon>Agaricomycetidae</taxon>
        <taxon>Agaricales</taxon>
        <taxon>Marasmiineae</taxon>
        <taxon>Omphalotaceae</taxon>
        <taxon>Gymnopus</taxon>
    </lineage>
</organism>
<name>A0A6A4HDI2_9AGAR</name>
<accession>A0A6A4HDI2</accession>
<keyword evidence="1" id="KW-0808">Transferase</keyword>
<reference evidence="3" key="1">
    <citation type="journal article" date="2019" name="Environ. Microbiol.">
        <title>Fungal ecological strategies reflected in gene transcription - a case study of two litter decomposers.</title>
        <authorList>
            <person name="Barbi F."/>
            <person name="Kohler A."/>
            <person name="Barry K."/>
            <person name="Baskaran P."/>
            <person name="Daum C."/>
            <person name="Fauchery L."/>
            <person name="Ihrmark K."/>
            <person name="Kuo A."/>
            <person name="LaButti K."/>
            <person name="Lipzen A."/>
            <person name="Morin E."/>
            <person name="Grigoriev I.V."/>
            <person name="Henrissat B."/>
            <person name="Lindahl B."/>
            <person name="Martin F."/>
        </authorList>
    </citation>
    <scope>NUCLEOTIDE SEQUENCE</scope>
    <source>
        <strain evidence="3">JB14</strain>
    </source>
</reference>
<dbReference type="EMBL" id="ML769537">
    <property type="protein sequence ID" value="KAE9395115.1"/>
    <property type="molecule type" value="Genomic_DNA"/>
</dbReference>
<dbReference type="Gene3D" id="3.40.50.150">
    <property type="entry name" value="Vaccinia Virus protein VP39"/>
    <property type="match status" value="1"/>
</dbReference>